<dbReference type="Gene3D" id="1.10.287.1120">
    <property type="entry name" value="Bipartite methylase S protein"/>
    <property type="match status" value="2"/>
</dbReference>
<evidence type="ECO:0000256" key="1">
    <source>
        <dbReference type="ARBA" id="ARBA00010923"/>
    </source>
</evidence>
<evidence type="ECO:0000313" key="5">
    <source>
        <dbReference type="EMBL" id="MPY44223.1"/>
    </source>
</evidence>
<protein>
    <recommendedName>
        <fullName evidence="4">Type I restriction modification DNA specificity domain-containing protein</fullName>
    </recommendedName>
</protein>
<dbReference type="InterPro" id="IPR044946">
    <property type="entry name" value="Restrct_endonuc_typeI_TRD_sf"/>
</dbReference>
<evidence type="ECO:0000256" key="2">
    <source>
        <dbReference type="ARBA" id="ARBA00022747"/>
    </source>
</evidence>
<name>A0A5N8W9Q2_9ACTN</name>
<dbReference type="Pfam" id="PF01420">
    <property type="entry name" value="Methylase_S"/>
    <property type="match status" value="2"/>
</dbReference>
<dbReference type="GO" id="GO:0003677">
    <property type="term" value="F:DNA binding"/>
    <property type="evidence" value="ECO:0007669"/>
    <property type="project" value="UniProtKB-KW"/>
</dbReference>
<dbReference type="EMBL" id="VJZE01000301">
    <property type="protein sequence ID" value="MPY44223.1"/>
    <property type="molecule type" value="Genomic_DNA"/>
</dbReference>
<dbReference type="GO" id="GO:0009307">
    <property type="term" value="P:DNA restriction-modification system"/>
    <property type="evidence" value="ECO:0007669"/>
    <property type="project" value="UniProtKB-KW"/>
</dbReference>
<keyword evidence="6" id="KW-1185">Reference proteome</keyword>
<evidence type="ECO:0000259" key="4">
    <source>
        <dbReference type="Pfam" id="PF01420"/>
    </source>
</evidence>
<gene>
    <name evidence="5" type="ORF">FNH04_31260</name>
</gene>
<feature type="domain" description="Type I restriction modification DNA specificity" evidence="4">
    <location>
        <begin position="77"/>
        <end position="185"/>
    </location>
</feature>
<reference evidence="5 6" key="1">
    <citation type="submission" date="2019-07" db="EMBL/GenBank/DDBJ databases">
        <title>New species of Amycolatopsis and Streptomyces.</title>
        <authorList>
            <person name="Duangmal K."/>
            <person name="Teo W.F.A."/>
            <person name="Lipun K."/>
        </authorList>
    </citation>
    <scope>NUCLEOTIDE SEQUENCE [LARGE SCALE GENOMIC DNA]</scope>
    <source>
        <strain evidence="5 6">TISTR 2346</strain>
    </source>
</reference>
<comment type="caution">
    <text evidence="5">The sequence shown here is derived from an EMBL/GenBank/DDBJ whole genome shotgun (WGS) entry which is preliminary data.</text>
</comment>
<dbReference type="InterPro" id="IPR052021">
    <property type="entry name" value="Type-I_RS_S_subunit"/>
</dbReference>
<dbReference type="OrthoDB" id="3197085at2"/>
<dbReference type="PANTHER" id="PTHR30408:SF12">
    <property type="entry name" value="TYPE I RESTRICTION ENZYME MJAVIII SPECIFICITY SUBUNIT"/>
    <property type="match status" value="1"/>
</dbReference>
<dbReference type="SUPFAM" id="SSF116734">
    <property type="entry name" value="DNA methylase specificity domain"/>
    <property type="match status" value="2"/>
</dbReference>
<sequence>MSRHATQGEFTTLGEIVTRTGGVIQTGPFGSQLHASDYTLLGTPLIMPMNLGDNEVIEAGISRVGDKDARRLRRHALRKGDIVFSRRGDVGRRSIIRAEQTGWLCGTGCLAARFGTRLSEVNAEYVAHYLGSWPAQTWLQDNAVGGTMPNLNTAILSALPVHLPARADQDAVVAVLEDAQATVEHINILIAKKQAIRQALMQQLLTGRTRLPGYREEWTTSPLKDFLPLQRGFDLPNSQVVKGPYPVVYSNGIARHHVKAMVKGPGVVTGRSGTIGRVHLVEEDYWPHNTSLWVTSFERMDVTFAYYFLTHLGLERFASGSGVPTFNRNDAHSFEITVPSDRAEQKAIAEVLSAADEEVGILRRRLDKARSVKRGMMQESLTGRMQLSVQGEPTA</sequence>
<dbReference type="InterPro" id="IPR000055">
    <property type="entry name" value="Restrct_endonuc_typeI_TRD"/>
</dbReference>
<evidence type="ECO:0000313" key="6">
    <source>
        <dbReference type="Proteomes" id="UP000326979"/>
    </source>
</evidence>
<proteinExistence type="inferred from homology"/>
<keyword evidence="2" id="KW-0680">Restriction system</keyword>
<accession>A0A5N8W9Q2</accession>
<dbReference type="CDD" id="cd16961">
    <property type="entry name" value="RMtype1_S_TRD-CR_like"/>
    <property type="match status" value="1"/>
</dbReference>
<dbReference type="Gene3D" id="3.90.220.20">
    <property type="entry name" value="DNA methylase specificity domains"/>
    <property type="match status" value="2"/>
</dbReference>
<feature type="domain" description="Type I restriction modification DNA specificity" evidence="4">
    <location>
        <begin position="216"/>
        <end position="366"/>
    </location>
</feature>
<dbReference type="Proteomes" id="UP000326979">
    <property type="component" value="Unassembled WGS sequence"/>
</dbReference>
<evidence type="ECO:0000256" key="3">
    <source>
        <dbReference type="ARBA" id="ARBA00023125"/>
    </source>
</evidence>
<dbReference type="AlphaFoldDB" id="A0A5N8W9Q2"/>
<keyword evidence="3" id="KW-0238">DNA-binding</keyword>
<organism evidence="5 6">
    <name type="scientific">Streptomyces phyllanthi</name>
    <dbReference type="NCBI Taxonomy" id="1803180"/>
    <lineage>
        <taxon>Bacteria</taxon>
        <taxon>Bacillati</taxon>
        <taxon>Actinomycetota</taxon>
        <taxon>Actinomycetes</taxon>
        <taxon>Kitasatosporales</taxon>
        <taxon>Streptomycetaceae</taxon>
        <taxon>Streptomyces</taxon>
    </lineage>
</organism>
<dbReference type="CDD" id="cd17267">
    <property type="entry name" value="RMtype1_S_EcoAO83I-TRD1-CR1_like"/>
    <property type="match status" value="1"/>
</dbReference>
<dbReference type="RefSeq" id="WP_152789138.1">
    <property type="nucleotide sequence ID" value="NZ_BAABEQ010000102.1"/>
</dbReference>
<comment type="similarity">
    <text evidence="1">Belongs to the type-I restriction system S methylase family.</text>
</comment>
<dbReference type="PANTHER" id="PTHR30408">
    <property type="entry name" value="TYPE-1 RESTRICTION ENZYME ECOKI SPECIFICITY PROTEIN"/>
    <property type="match status" value="1"/>
</dbReference>